<organism evidence="1 2">
    <name type="scientific">Dioscorea alata</name>
    <name type="common">Purple yam</name>
    <dbReference type="NCBI Taxonomy" id="55571"/>
    <lineage>
        <taxon>Eukaryota</taxon>
        <taxon>Viridiplantae</taxon>
        <taxon>Streptophyta</taxon>
        <taxon>Embryophyta</taxon>
        <taxon>Tracheophyta</taxon>
        <taxon>Spermatophyta</taxon>
        <taxon>Magnoliopsida</taxon>
        <taxon>Liliopsida</taxon>
        <taxon>Dioscoreales</taxon>
        <taxon>Dioscoreaceae</taxon>
        <taxon>Dioscorea</taxon>
    </lineage>
</organism>
<proteinExistence type="predicted"/>
<comment type="caution">
    <text evidence="1">The sequence shown here is derived from an EMBL/GenBank/DDBJ whole genome shotgun (WGS) entry which is preliminary data.</text>
</comment>
<dbReference type="Proteomes" id="UP000827976">
    <property type="component" value="Chromosome 5"/>
</dbReference>
<name>A0ACB7W3P2_DIOAL</name>
<accession>A0ACB7W3P2</accession>
<evidence type="ECO:0000313" key="1">
    <source>
        <dbReference type="EMBL" id="KAH7682077.1"/>
    </source>
</evidence>
<keyword evidence="2" id="KW-1185">Reference proteome</keyword>
<evidence type="ECO:0000313" key="2">
    <source>
        <dbReference type="Proteomes" id="UP000827976"/>
    </source>
</evidence>
<dbReference type="EMBL" id="CM037015">
    <property type="protein sequence ID" value="KAH7682077.1"/>
    <property type="molecule type" value="Genomic_DNA"/>
</dbReference>
<protein>
    <submittedName>
        <fullName evidence="1">DNA polymerase delta subunit 3 protein</fullName>
    </submittedName>
</protein>
<sequence length="523" mass="56976">MAGGQALDLLPQIEALVSDKLQVVSYKWLSRNFSLTSNYAKRLLQEFVDTHGSELEVIYALSGWLKNNPQTYHIKLASGLKLAEVKHEFVDNCSVQVYSVQACIPQDSALLWNAEFVQAEEFFNQPLTAENCLRDNRYCGVSNSFVKRTVDGKSVGAIPHPMNLMGAAMQSKPNTVSKASLVQPLKQEHAGKSAKIDVKPSTLETSNDKSNNPAPENFDRTSKPDLGKEATCAVQANKKKGQCEKTSSASSGSLANLWGRASTKLKPSAPSIETDKAVSKVAPTAEAQICAQEAADASSSDDDDHQVNCKRESKCGSNRKRKVIMDFSDDDEEENVVNLASPDPPSRLFVDSKHHTEHLISEKKNLNFEEIKKDTSVACQDNGSERNSSSTREVLGNKGSDIFLQPKTENHVSEELDKIQKDMVSPAATSPQRRKVLKTRVDERGREVTEVVWEGSGADNKNSEKNNATGNHGNRPPTVNKAPAASSNSLSNAATNKAGNKKTAKGGGKDTKQGNILSFFKKV</sequence>
<gene>
    <name evidence="1" type="ORF">IHE45_05G099700</name>
</gene>
<reference evidence="2" key="1">
    <citation type="journal article" date="2022" name="Nat. Commun.">
        <title>Chromosome evolution and the genetic basis of agronomically important traits in greater yam.</title>
        <authorList>
            <person name="Bredeson J.V."/>
            <person name="Lyons J.B."/>
            <person name="Oniyinde I.O."/>
            <person name="Okereke N.R."/>
            <person name="Kolade O."/>
            <person name="Nnabue I."/>
            <person name="Nwadili C.O."/>
            <person name="Hribova E."/>
            <person name="Parker M."/>
            <person name="Nwogha J."/>
            <person name="Shu S."/>
            <person name="Carlson J."/>
            <person name="Kariba R."/>
            <person name="Muthemba S."/>
            <person name="Knop K."/>
            <person name="Barton G.J."/>
            <person name="Sherwood A.V."/>
            <person name="Lopez-Montes A."/>
            <person name="Asiedu R."/>
            <person name="Jamnadass R."/>
            <person name="Muchugi A."/>
            <person name="Goodstein D."/>
            <person name="Egesi C.N."/>
            <person name="Featherston J."/>
            <person name="Asfaw A."/>
            <person name="Simpson G.G."/>
            <person name="Dolezel J."/>
            <person name="Hendre P.S."/>
            <person name="Van Deynze A."/>
            <person name="Kumar P.L."/>
            <person name="Obidiegwu J.E."/>
            <person name="Bhattacharjee R."/>
            <person name="Rokhsar D.S."/>
        </authorList>
    </citation>
    <scope>NUCLEOTIDE SEQUENCE [LARGE SCALE GENOMIC DNA]</scope>
    <source>
        <strain evidence="2">cv. TDa95/00328</strain>
    </source>
</reference>